<dbReference type="InParanoid" id="A0A6J1X9I2"/>
<keyword evidence="2" id="KW-1185">Reference proteome</keyword>
<dbReference type="RefSeq" id="XP_026764963.2">
    <property type="nucleotide sequence ID" value="XM_026909162.3"/>
</dbReference>
<dbReference type="GeneID" id="113523269"/>
<reference evidence="3" key="1">
    <citation type="submission" date="2025-08" db="UniProtKB">
        <authorList>
            <consortium name="RefSeq"/>
        </authorList>
    </citation>
    <scope>IDENTIFICATION</scope>
    <source>
        <tissue evidence="3">Whole larvae</tissue>
    </source>
</reference>
<dbReference type="Proteomes" id="UP001652740">
    <property type="component" value="Unplaced"/>
</dbReference>
<evidence type="ECO:0000313" key="3">
    <source>
        <dbReference type="RefSeq" id="XP_026764963.2"/>
    </source>
</evidence>
<dbReference type="Pfam" id="PF10793">
    <property type="entry name" value="Gloverin"/>
    <property type="match status" value="1"/>
</dbReference>
<feature type="signal peptide" evidence="1">
    <location>
        <begin position="1"/>
        <end position="16"/>
    </location>
</feature>
<dbReference type="KEGG" id="gmw:113523269"/>
<name>A0A6J1X9I2_GALME</name>
<evidence type="ECO:0000313" key="2">
    <source>
        <dbReference type="Proteomes" id="UP001652740"/>
    </source>
</evidence>
<accession>A0A6J1X9I2</accession>
<evidence type="ECO:0000256" key="1">
    <source>
        <dbReference type="SAM" id="SignalP"/>
    </source>
</evidence>
<dbReference type="InterPro" id="IPR019729">
    <property type="entry name" value="Gloverin-like_protein"/>
</dbReference>
<gene>
    <name evidence="3" type="primary">LOC113523269</name>
</gene>
<feature type="chain" id="PRO_5046101565" evidence="1">
    <location>
        <begin position="17"/>
        <end position="183"/>
    </location>
</feature>
<organism evidence="2 3">
    <name type="scientific">Galleria mellonella</name>
    <name type="common">Greater wax moth</name>
    <dbReference type="NCBI Taxonomy" id="7137"/>
    <lineage>
        <taxon>Eukaryota</taxon>
        <taxon>Metazoa</taxon>
        <taxon>Ecdysozoa</taxon>
        <taxon>Arthropoda</taxon>
        <taxon>Hexapoda</taxon>
        <taxon>Insecta</taxon>
        <taxon>Pterygota</taxon>
        <taxon>Neoptera</taxon>
        <taxon>Endopterygota</taxon>
        <taxon>Lepidoptera</taxon>
        <taxon>Glossata</taxon>
        <taxon>Ditrysia</taxon>
        <taxon>Pyraloidea</taxon>
        <taxon>Pyralidae</taxon>
        <taxon>Galleriinae</taxon>
        <taxon>Galleria</taxon>
    </lineage>
</organism>
<proteinExistence type="predicted"/>
<sequence length="183" mass="20248">MQSLYIFAGILVAVAAQEYIQPYIMVDRYPDWYISRSQNEHLRLRRQLSVNKNGDVTLAHGSPNDKVFGTLGSRGESAFGKLGYQHNFINDNRGKLTGTAYGSRVLSPYGNSNHLGGRVDWASKHTSASLDVSKQMHGPTAIQAAAGGRWPVGRNGEISAQGTYDRIGRMQDYGGRLGYTYRF</sequence>
<dbReference type="AlphaFoldDB" id="A0A6J1X9I2"/>
<keyword evidence="1" id="KW-0732">Signal</keyword>
<protein>
    <submittedName>
        <fullName evidence="3">Gloverin</fullName>
    </submittedName>
</protein>